<accession>A0ABQ7HY05</accession>
<feature type="compositionally biased region" description="Basic and acidic residues" evidence="1">
    <location>
        <begin position="219"/>
        <end position="236"/>
    </location>
</feature>
<evidence type="ECO:0000256" key="1">
    <source>
        <dbReference type="SAM" id="MobiDB-lite"/>
    </source>
</evidence>
<feature type="compositionally biased region" description="Basic and acidic residues" evidence="1">
    <location>
        <begin position="500"/>
        <end position="516"/>
    </location>
</feature>
<name>A0ABQ7HY05_9MICR</name>
<evidence type="ECO:0000313" key="4">
    <source>
        <dbReference type="Proteomes" id="UP001516464"/>
    </source>
</evidence>
<feature type="region of interest" description="Disordered" evidence="1">
    <location>
        <begin position="545"/>
        <end position="635"/>
    </location>
</feature>
<dbReference type="EMBL" id="SBIQ01000137">
    <property type="protein sequence ID" value="KAF7683041.1"/>
    <property type="molecule type" value="Genomic_DNA"/>
</dbReference>
<feature type="signal peptide" evidence="2">
    <location>
        <begin position="1"/>
        <end position="15"/>
    </location>
</feature>
<feature type="compositionally biased region" description="Basic and acidic residues" evidence="1">
    <location>
        <begin position="614"/>
        <end position="635"/>
    </location>
</feature>
<gene>
    <name evidence="3" type="ORF">TCON_1746</name>
</gene>
<reference evidence="3 4" key="1">
    <citation type="submission" date="2019-01" db="EMBL/GenBank/DDBJ databases">
        <title>Genomes sequencing and comparative genomics of infectious freshwater microsporidia, Cucumispora dikerogammari and Thelohania contejeani.</title>
        <authorList>
            <person name="Cormier A."/>
            <person name="Giraud I."/>
            <person name="Wattier R."/>
            <person name="Teixeira M."/>
            <person name="Grandjean F."/>
            <person name="Rigaud T."/>
            <person name="Cordaux R."/>
        </authorList>
    </citation>
    <scope>NUCLEOTIDE SEQUENCE [LARGE SCALE GENOMIC DNA]</scope>
    <source>
        <strain evidence="3">T1</strain>
        <tissue evidence="3">Spores</tissue>
    </source>
</reference>
<feature type="compositionally biased region" description="Basic and acidic residues" evidence="1">
    <location>
        <begin position="565"/>
        <end position="586"/>
    </location>
</feature>
<feature type="region of interest" description="Disordered" evidence="1">
    <location>
        <begin position="190"/>
        <end position="236"/>
    </location>
</feature>
<organism evidence="3 4">
    <name type="scientific">Astathelohania contejeani</name>
    <dbReference type="NCBI Taxonomy" id="164912"/>
    <lineage>
        <taxon>Eukaryota</taxon>
        <taxon>Fungi</taxon>
        <taxon>Fungi incertae sedis</taxon>
        <taxon>Microsporidia</taxon>
        <taxon>Astathelohaniidae</taxon>
        <taxon>Astathelohania</taxon>
    </lineage>
</organism>
<comment type="caution">
    <text evidence="3">The sequence shown here is derived from an EMBL/GenBank/DDBJ whole genome shotgun (WGS) entry which is preliminary data.</text>
</comment>
<proteinExistence type="predicted"/>
<feature type="region of interest" description="Disordered" evidence="1">
    <location>
        <begin position="357"/>
        <end position="533"/>
    </location>
</feature>
<evidence type="ECO:0000313" key="3">
    <source>
        <dbReference type="EMBL" id="KAF7683041.1"/>
    </source>
</evidence>
<feature type="compositionally biased region" description="Basic and acidic residues" evidence="1">
    <location>
        <begin position="198"/>
        <end position="208"/>
    </location>
</feature>
<feature type="compositionally biased region" description="Low complexity" evidence="1">
    <location>
        <begin position="588"/>
        <end position="605"/>
    </location>
</feature>
<protein>
    <submittedName>
        <fullName evidence="3">Uncharacterized protein</fullName>
    </submittedName>
</protein>
<keyword evidence="2" id="KW-0732">Signal</keyword>
<sequence length="935" mass="102967">MNVLIILFIWSRVKAEIFPDVDLNKLFHLTTSDASTISTTSSISLLSPIASIASNITFDDLISENKGKEEKILRDNIDDAKPPAVQSWISSINRAVAEMLPISKIEKKVDDINTNASSIRTAIEIVLKPENIGTDAMKNILSEKPASLTFQSGSKVIITTLLLNEETKNLVSELFGKNILNSLEPNDTTISSTVPSTFKEKDEKEKRKDIKSKKIYKNSKKDNDKPNPNKDEDNLEKILSNSPELVKELENNTHWSTISGYDGKDKILIRIKTMAVIDSVRKESEMKNKKKEGDIEVLNSISVSNDKLVTTSKVTGDKFKSLISEDLSKPNTISTTSKLKDLIVSSNSDIKTKKKIKEEIDSNGKPSNAKKTSDKKDIIYESKKGNNEKSIDSHNKSDDSKSSSKGITSKSKKDKKDISTKSSTISESYPIKLESSTSQIITSSKDAEKTKTSASSKKSKTFTISENSTTSKDITSKSSITSESYSTEIKSITSSTISTSKDEEKSISSKDIASKSKKDKKNSSSKSYTTSEVYSTKIKSSIFPIVSTSKQEEKSKTSTTTKKSKASEKYLSSKEIISESKKDKKSTNIKSSSTSESYSMEIKSSLKPIVSTSKNEEKSISSKEGTSKSTKDKRNLSIKSSAISEIYSTKIKSSISPIINVSLDKEKSTIATITEKIKPSSVSEKSISLTESTSESKKYKSLQSNSLTKTVSTETSYKPSITAKKQSELDTNSKNISSLTMKKDSTSTTIVSSKEIIDIKNSSTEKSDKTDKLFSTTTKSKIYNIFDLQTNKSLYTSSTIGISQSSKSHDATKILQNVLFGNKTMEVITSPSTLSENKITSESMKTTSSITTTMSSINKMSDLVKLLENIPKKRFSEKSVSLSKKFEDFDDGKTLFVTGDFKAGIKNGNLSQSDKKNYKFWGFVASSTDNSDLEE</sequence>
<dbReference type="Proteomes" id="UP001516464">
    <property type="component" value="Unassembled WGS sequence"/>
</dbReference>
<keyword evidence="4" id="KW-1185">Reference proteome</keyword>
<feature type="chain" id="PRO_5046418099" evidence="2">
    <location>
        <begin position="16"/>
        <end position="935"/>
    </location>
</feature>
<feature type="compositionally biased region" description="Low complexity" evidence="1">
    <location>
        <begin position="468"/>
        <end position="499"/>
    </location>
</feature>
<evidence type="ECO:0000256" key="2">
    <source>
        <dbReference type="SAM" id="SignalP"/>
    </source>
</evidence>
<feature type="compositionally biased region" description="Basic residues" evidence="1">
    <location>
        <begin position="209"/>
        <end position="218"/>
    </location>
</feature>
<feature type="compositionally biased region" description="Basic and acidic residues" evidence="1">
    <location>
        <begin position="371"/>
        <end position="402"/>
    </location>
</feature>